<comment type="similarity">
    <text evidence="1">Belongs to the plant acyltransferase family.</text>
</comment>
<dbReference type="Gene3D" id="3.30.559.10">
    <property type="entry name" value="Chloramphenicol acetyltransferase-like domain"/>
    <property type="match status" value="2"/>
</dbReference>
<sequence length="462" mass="51988">MNIGCDNFSVKMIENAVVHAQEPWKEHWLPFTNFDLLVPPFDVGSIFFYKKPAHASFHTIVNTLKASLSRALTRYPPLAGEIAWNGAVGENQIHCNNQGVYFIEAVANVELKELNLYNPDECIEGKLMPTKLVRGVLSIQVTKLKCDGIVIGVMVDHRIVDGYSANMFISSWADMTRSKTPSMIPSFGRSYLKPRSPTIYSPSIDNVFAPFLPPSNPDNDDPSKEDGVYRIVNRVYYIEGAQLKRLQVLANENIGCTRSKLVAFTSYLWKIVALSMVNSGKHDEACNVVVAVDGRRRLSEGGEEKERLMVSHFGNVLSMPYGSKKPQELKEMSLTSIAKEVQEFLEPATTKEHFLEIIDWVEEQKPRPLISKALANGETAFTVSAGQRFETMDAIDFGWGKVTFGMCHIPSSRNDCFVMTMGSPTNKEDWVVYMHMPMKHLNFLEAHASQVFKPMNADYIKI</sequence>
<dbReference type="Proteomes" id="UP001229421">
    <property type="component" value="Unassembled WGS sequence"/>
</dbReference>
<comment type="caution">
    <text evidence="2">The sequence shown here is derived from an EMBL/GenBank/DDBJ whole genome shotgun (WGS) entry which is preliminary data.</text>
</comment>
<gene>
    <name evidence="2" type="ORF">QVD17_33094</name>
</gene>
<reference evidence="2" key="1">
    <citation type="journal article" date="2023" name="bioRxiv">
        <title>Improved chromosome-level genome assembly for marigold (Tagetes erecta).</title>
        <authorList>
            <person name="Jiang F."/>
            <person name="Yuan L."/>
            <person name="Wang S."/>
            <person name="Wang H."/>
            <person name="Xu D."/>
            <person name="Wang A."/>
            <person name="Fan W."/>
        </authorList>
    </citation>
    <scope>NUCLEOTIDE SEQUENCE</scope>
    <source>
        <strain evidence="2">WSJ</strain>
        <tissue evidence="2">Leaf</tissue>
    </source>
</reference>
<evidence type="ECO:0000313" key="3">
    <source>
        <dbReference type="Proteomes" id="UP001229421"/>
    </source>
</evidence>
<dbReference type="AlphaFoldDB" id="A0AAD8K2U5"/>
<keyword evidence="3" id="KW-1185">Reference proteome</keyword>
<dbReference type="GO" id="GO:0016747">
    <property type="term" value="F:acyltransferase activity, transferring groups other than amino-acyl groups"/>
    <property type="evidence" value="ECO:0007669"/>
    <property type="project" value="TreeGrafter"/>
</dbReference>
<evidence type="ECO:0008006" key="4">
    <source>
        <dbReference type="Google" id="ProtNLM"/>
    </source>
</evidence>
<proteinExistence type="inferred from homology"/>
<protein>
    <recommendedName>
        <fullName evidence="4">Transferase, Chloramphenicol acetyltransferase-like domain protein</fullName>
    </recommendedName>
</protein>
<organism evidence="2 3">
    <name type="scientific">Tagetes erecta</name>
    <name type="common">African marigold</name>
    <dbReference type="NCBI Taxonomy" id="13708"/>
    <lineage>
        <taxon>Eukaryota</taxon>
        <taxon>Viridiplantae</taxon>
        <taxon>Streptophyta</taxon>
        <taxon>Embryophyta</taxon>
        <taxon>Tracheophyta</taxon>
        <taxon>Spermatophyta</taxon>
        <taxon>Magnoliopsida</taxon>
        <taxon>eudicotyledons</taxon>
        <taxon>Gunneridae</taxon>
        <taxon>Pentapetalae</taxon>
        <taxon>asterids</taxon>
        <taxon>campanulids</taxon>
        <taxon>Asterales</taxon>
        <taxon>Asteraceae</taxon>
        <taxon>Asteroideae</taxon>
        <taxon>Heliantheae alliance</taxon>
        <taxon>Tageteae</taxon>
        <taxon>Tagetes</taxon>
    </lineage>
</organism>
<dbReference type="InterPro" id="IPR050317">
    <property type="entry name" value="Plant_Fungal_Acyltransferase"/>
</dbReference>
<dbReference type="PANTHER" id="PTHR31642:SF254">
    <property type="entry name" value="ALCOHOL O-ACETYLTRANSFERASE"/>
    <property type="match status" value="1"/>
</dbReference>
<evidence type="ECO:0000313" key="2">
    <source>
        <dbReference type="EMBL" id="KAK1412105.1"/>
    </source>
</evidence>
<dbReference type="PANTHER" id="PTHR31642">
    <property type="entry name" value="TRICHOTHECENE 3-O-ACETYLTRANSFERASE"/>
    <property type="match status" value="1"/>
</dbReference>
<dbReference type="Pfam" id="PF02458">
    <property type="entry name" value="Transferase"/>
    <property type="match status" value="1"/>
</dbReference>
<name>A0AAD8K2U5_TARER</name>
<accession>A0AAD8K2U5</accession>
<dbReference type="InterPro" id="IPR023213">
    <property type="entry name" value="CAT-like_dom_sf"/>
</dbReference>
<evidence type="ECO:0000256" key="1">
    <source>
        <dbReference type="ARBA" id="ARBA00009861"/>
    </source>
</evidence>
<dbReference type="EMBL" id="JAUHHV010000009">
    <property type="protein sequence ID" value="KAK1412105.1"/>
    <property type="molecule type" value="Genomic_DNA"/>
</dbReference>